<feature type="region of interest" description="Disordered" evidence="1">
    <location>
        <begin position="108"/>
        <end position="143"/>
    </location>
</feature>
<feature type="region of interest" description="Disordered" evidence="1">
    <location>
        <begin position="1"/>
        <end position="20"/>
    </location>
</feature>
<feature type="region of interest" description="Disordered" evidence="1">
    <location>
        <begin position="34"/>
        <end position="80"/>
    </location>
</feature>
<accession>A0ABN9QA35</accession>
<reference evidence="2" key="1">
    <citation type="submission" date="2023-10" db="EMBL/GenBank/DDBJ databases">
        <authorList>
            <person name="Chen Y."/>
            <person name="Shah S."/>
            <person name="Dougan E. K."/>
            <person name="Thang M."/>
            <person name="Chan C."/>
        </authorList>
    </citation>
    <scope>NUCLEOTIDE SEQUENCE [LARGE SCALE GENOMIC DNA]</scope>
</reference>
<sequence length="427" mass="44902">MQGFRRGVASAVEVEEDGEGAQLWDWRHHRAGRQLSCQGGGVGGGGEDPSGEARGAAPEAIASTASGAGPAAGDPGHGRLPRVAVECGATVPAARQVDDDRGVVAEIGQAPVPLAGRSSSGPGPHREDGQREPEQQCQKEKEEQKAAKELLLIGAAGGRLSVNTYEVNSEEGRPRDDDLLDGCGYEVAKQLEIIPCFPAVVVWEQIYKENAAAFDKTEKAVAVRSHSNRVEWFDLTYGGEEAKSEGQDGQLQAWCEEGAVQRSGDLQTDLEYTVKVSNRFKALSYTGKSSGTNVAATTCCSAKSRELASPCVSLVCKLLDVSGASSEIMDDGAETRDELNGFRMKKKSKARGKQVAQRSAATRGPAQVSLSKDGAKKSSLAAFFKDFQGTAAAHETLNDFLDSASSVNGGCLDADARALQGSDSALP</sequence>
<feature type="compositionally biased region" description="Low complexity" evidence="1">
    <location>
        <begin position="60"/>
        <end position="74"/>
    </location>
</feature>
<feature type="compositionally biased region" description="Basic and acidic residues" evidence="1">
    <location>
        <begin position="124"/>
        <end position="143"/>
    </location>
</feature>
<gene>
    <name evidence="2" type="ORF">PCOR1329_LOCUS9288</name>
</gene>
<name>A0ABN9QA35_9DINO</name>
<evidence type="ECO:0000256" key="1">
    <source>
        <dbReference type="SAM" id="MobiDB-lite"/>
    </source>
</evidence>
<evidence type="ECO:0000313" key="2">
    <source>
        <dbReference type="EMBL" id="CAK0801416.1"/>
    </source>
</evidence>
<dbReference type="EMBL" id="CAUYUJ010002573">
    <property type="protein sequence ID" value="CAK0801416.1"/>
    <property type="molecule type" value="Genomic_DNA"/>
</dbReference>
<keyword evidence="3" id="KW-1185">Reference proteome</keyword>
<feature type="region of interest" description="Disordered" evidence="1">
    <location>
        <begin position="344"/>
        <end position="370"/>
    </location>
</feature>
<dbReference type="Proteomes" id="UP001189429">
    <property type="component" value="Unassembled WGS sequence"/>
</dbReference>
<organism evidence="2 3">
    <name type="scientific">Prorocentrum cordatum</name>
    <dbReference type="NCBI Taxonomy" id="2364126"/>
    <lineage>
        <taxon>Eukaryota</taxon>
        <taxon>Sar</taxon>
        <taxon>Alveolata</taxon>
        <taxon>Dinophyceae</taxon>
        <taxon>Prorocentrales</taxon>
        <taxon>Prorocentraceae</taxon>
        <taxon>Prorocentrum</taxon>
    </lineage>
</organism>
<protein>
    <submittedName>
        <fullName evidence="2">Uncharacterized protein</fullName>
    </submittedName>
</protein>
<evidence type="ECO:0000313" key="3">
    <source>
        <dbReference type="Proteomes" id="UP001189429"/>
    </source>
</evidence>
<feature type="compositionally biased region" description="Gly residues" evidence="1">
    <location>
        <begin position="38"/>
        <end position="48"/>
    </location>
</feature>
<comment type="caution">
    <text evidence="2">The sequence shown here is derived from an EMBL/GenBank/DDBJ whole genome shotgun (WGS) entry which is preliminary data.</text>
</comment>
<proteinExistence type="predicted"/>